<keyword evidence="3" id="KW-0812">Transmembrane</keyword>
<feature type="compositionally biased region" description="Acidic residues" evidence="2">
    <location>
        <begin position="512"/>
        <end position="522"/>
    </location>
</feature>
<keyword evidence="1" id="KW-0945">Host-virus interaction</keyword>
<sequence>MPASTRYSRPSISGSPPLSFSPTLSHATAVGQQKLNIVMRVVIEGRAERGANGAAIKMYLKISLPLDSITPGATIPLFPEENLKILESIVHPLDANSSPYNFPSKETKLPKAARALNLPARLSQTYASPTASTSSSEEVPKLEEKYTGQISVSAYYVSYILPKEFPRRETDPRSKRPSSIAQFMAAIDMWVPFISQPPHAPYLLSVPVPRCLSNHIKLKIFPPHTSKPSSSLASLSSADEDASSWDLTSDPHVTRTPSARLSRSHSYNNFADDESSDASTSAGFSDSPGIQGSFPSSERIRIRWARPIKATQLPTTSDGRRRAGIREAKGDMSCTVLGVSKGKGRDASEGLVMRLQYEAACKSVWYPGVATLLGLDVELEAGDCDVSWVPGTEAKWSVNGGIGYTGYAIGPPPSPTLSRQPSMENPSIYVLPSSPDARGAMKGLSSARHDSSSSTSSLLRAPLPNQAVPDYSFESSSASTPVSSLASLPPLSSPERDRRSRAGSVNGRYTDMDTDYDEEEEESRPPKVPITIHLNMNDLQPPSKHDFKFYISGTVLVTPHQPVLTRGSRKYASSFNGSQVTSDSEAGESDLLVVPRFRVLYTDREYISCTVRNDANDSSMDVYNSTGDVRDAQTRKTVLQRGGQFKCGTDGARIALRPITRSLSPPPRGRTDISDTGRASRISHSRPRMPNGVSSHSHRDVSPSMLRQSTFMSTLRPPVRRDGPLMIPYVTASITPMLTPGSAAPPKYAVRVSLPAPTDEDMEWLEFGLALPRPPGTAPGEPPKVDIASASIEGVPVRVSTKAVVKPEGNGNAVPFGEASAKEWITWVKVHVGDAGGGKVDILYLVKGGEAVDPAGPKNKEKEVTPEPVILNALLPSFSLPVGQLDVLIPAQTAFNIGSYDTNLTHEQPTEQGRKLSHYSMDEYFYPKLVLTFLPSTPGVVQVQRDQSWSWPQLLLPLLTAAFIAIVALAINLRQTQTQLSEALRSGITFDPDRTAGIKDSPPIPEIFETITVTATTTVVASGSSKEDPARWYYSPPGSPQEGDSRPYPPPDEATPSPPVPASDAPTPASPLTAHIPTLTPTPLVRPEDEGEISRFREFFRPIAIRLELPNIELPPFQLPDSANRTFHQVLDSFDKVYRFMQRVYHWPLPPP</sequence>
<keyword evidence="5" id="KW-1185">Reference proteome</keyword>
<feature type="compositionally biased region" description="Pro residues" evidence="2">
    <location>
        <begin position="1047"/>
        <end position="1061"/>
    </location>
</feature>
<feature type="region of interest" description="Disordered" evidence="2">
    <location>
        <begin position="660"/>
        <end position="704"/>
    </location>
</feature>
<dbReference type="AlphaFoldDB" id="A0A2G8RRX7"/>
<dbReference type="PANTHER" id="PTHR13037">
    <property type="entry name" value="FORMIN"/>
    <property type="match status" value="1"/>
</dbReference>
<dbReference type="OrthoDB" id="3210731at2759"/>
<feature type="region of interest" description="Disordered" evidence="2">
    <location>
        <begin position="1019"/>
        <end position="1088"/>
    </location>
</feature>
<dbReference type="EMBL" id="AYKW01000067">
    <property type="protein sequence ID" value="PIL24265.1"/>
    <property type="molecule type" value="Genomic_DNA"/>
</dbReference>
<keyword evidence="3" id="KW-1133">Transmembrane helix</keyword>
<proteinExistence type="predicted"/>
<feature type="region of interest" description="Disordered" evidence="2">
    <location>
        <begin position="413"/>
        <end position="526"/>
    </location>
</feature>
<feature type="compositionally biased region" description="Polar residues" evidence="2">
    <location>
        <begin position="255"/>
        <end position="269"/>
    </location>
</feature>
<protein>
    <submittedName>
        <fullName evidence="4">Uncharacterized protein</fullName>
    </submittedName>
</protein>
<evidence type="ECO:0000256" key="1">
    <source>
        <dbReference type="ARBA" id="ARBA00022581"/>
    </source>
</evidence>
<dbReference type="STRING" id="1077348.A0A2G8RRX7"/>
<comment type="caution">
    <text evidence="4">The sequence shown here is derived from an EMBL/GenBank/DDBJ whole genome shotgun (WGS) entry which is preliminary data.</text>
</comment>
<evidence type="ECO:0000313" key="5">
    <source>
        <dbReference type="Proteomes" id="UP000230002"/>
    </source>
</evidence>
<evidence type="ECO:0000256" key="3">
    <source>
        <dbReference type="SAM" id="Phobius"/>
    </source>
</evidence>
<feature type="compositionally biased region" description="Low complexity" evidence="2">
    <location>
        <begin position="475"/>
        <end position="490"/>
    </location>
</feature>
<gene>
    <name evidence="4" type="ORF">GSI_14018</name>
</gene>
<organism evidence="4 5">
    <name type="scientific">Ganoderma sinense ZZ0214-1</name>
    <dbReference type="NCBI Taxonomy" id="1077348"/>
    <lineage>
        <taxon>Eukaryota</taxon>
        <taxon>Fungi</taxon>
        <taxon>Dikarya</taxon>
        <taxon>Basidiomycota</taxon>
        <taxon>Agaricomycotina</taxon>
        <taxon>Agaricomycetes</taxon>
        <taxon>Polyporales</taxon>
        <taxon>Polyporaceae</taxon>
        <taxon>Ganoderma</taxon>
    </lineage>
</organism>
<name>A0A2G8RRX7_9APHY</name>
<feature type="compositionally biased region" description="Polar residues" evidence="2">
    <location>
        <begin position="416"/>
        <end position="425"/>
    </location>
</feature>
<accession>A0A2G8RRX7</accession>
<feature type="transmembrane region" description="Helical" evidence="3">
    <location>
        <begin position="954"/>
        <end position="973"/>
    </location>
</feature>
<evidence type="ECO:0000256" key="2">
    <source>
        <dbReference type="SAM" id="MobiDB-lite"/>
    </source>
</evidence>
<dbReference type="Proteomes" id="UP000230002">
    <property type="component" value="Unassembled WGS sequence"/>
</dbReference>
<feature type="region of interest" description="Disordered" evidence="2">
    <location>
        <begin position="242"/>
        <end position="295"/>
    </location>
</feature>
<evidence type="ECO:0000313" key="4">
    <source>
        <dbReference type="EMBL" id="PIL24265.1"/>
    </source>
</evidence>
<reference evidence="4 5" key="1">
    <citation type="journal article" date="2015" name="Sci. Rep.">
        <title>Chromosome-level genome map provides insights into diverse defense mechanisms in the medicinal fungus Ganoderma sinense.</title>
        <authorList>
            <person name="Zhu Y."/>
            <person name="Xu J."/>
            <person name="Sun C."/>
            <person name="Zhou S."/>
            <person name="Xu H."/>
            <person name="Nelson D.R."/>
            <person name="Qian J."/>
            <person name="Song J."/>
            <person name="Luo H."/>
            <person name="Xiang L."/>
            <person name="Li Y."/>
            <person name="Xu Z."/>
            <person name="Ji A."/>
            <person name="Wang L."/>
            <person name="Lu S."/>
            <person name="Hayward A."/>
            <person name="Sun W."/>
            <person name="Li X."/>
            <person name="Schwartz D.C."/>
            <person name="Wang Y."/>
            <person name="Chen S."/>
        </authorList>
    </citation>
    <scope>NUCLEOTIDE SEQUENCE [LARGE SCALE GENOMIC DNA]</scope>
    <source>
        <strain evidence="4 5">ZZ0214-1</strain>
    </source>
</reference>
<keyword evidence="3" id="KW-0472">Membrane</keyword>
<dbReference type="PANTHER" id="PTHR13037:SF24">
    <property type="entry name" value="POLYCOMB PROTEIN PCL-RELATED"/>
    <property type="match status" value="1"/>
</dbReference>